<name>A0A4Y2GV95_ARAVE</name>
<dbReference type="AlphaFoldDB" id="A0A4Y2GV95"/>
<accession>A0A4Y2GV95</accession>
<dbReference type="PANTHER" id="PTHR46409">
    <property type="entry name" value="HTH PSQ-TYPE DOMAIN-CONTAINING PROTEIN"/>
    <property type="match status" value="1"/>
</dbReference>
<evidence type="ECO:0000256" key="1">
    <source>
        <dbReference type="SAM" id="MobiDB-lite"/>
    </source>
</evidence>
<feature type="region of interest" description="Disordered" evidence="1">
    <location>
        <begin position="59"/>
        <end position="83"/>
    </location>
</feature>
<sequence length="83" mass="9394">MKTKPSVIDDAQHLHQLIVLTRYLSSDLKDVKDPVIKRNGFFGHPENVLISMLADDRNHISPSKNSESPQSQTVCCNHNHCNE</sequence>
<dbReference type="OrthoDB" id="8023395at2759"/>
<gene>
    <name evidence="2" type="ORF">AVEN_227354_1</name>
</gene>
<protein>
    <submittedName>
        <fullName evidence="2">Uncharacterized protein</fullName>
    </submittedName>
</protein>
<dbReference type="PANTHER" id="PTHR46409:SF1">
    <property type="entry name" value="HTH PSQ-TYPE DOMAIN-CONTAINING PROTEIN"/>
    <property type="match status" value="1"/>
</dbReference>
<organism evidence="2 3">
    <name type="scientific">Araneus ventricosus</name>
    <name type="common">Orbweaver spider</name>
    <name type="synonym">Epeira ventricosa</name>
    <dbReference type="NCBI Taxonomy" id="182803"/>
    <lineage>
        <taxon>Eukaryota</taxon>
        <taxon>Metazoa</taxon>
        <taxon>Ecdysozoa</taxon>
        <taxon>Arthropoda</taxon>
        <taxon>Chelicerata</taxon>
        <taxon>Arachnida</taxon>
        <taxon>Araneae</taxon>
        <taxon>Araneomorphae</taxon>
        <taxon>Entelegynae</taxon>
        <taxon>Araneoidea</taxon>
        <taxon>Araneidae</taxon>
        <taxon>Araneus</taxon>
    </lineage>
</organism>
<reference evidence="2 3" key="1">
    <citation type="journal article" date="2019" name="Sci. Rep.">
        <title>Orb-weaving spider Araneus ventricosus genome elucidates the spidroin gene catalogue.</title>
        <authorList>
            <person name="Kono N."/>
            <person name="Nakamura H."/>
            <person name="Ohtoshi R."/>
            <person name="Moran D.A.P."/>
            <person name="Shinohara A."/>
            <person name="Yoshida Y."/>
            <person name="Fujiwara M."/>
            <person name="Mori M."/>
            <person name="Tomita M."/>
            <person name="Arakawa K."/>
        </authorList>
    </citation>
    <scope>NUCLEOTIDE SEQUENCE [LARGE SCALE GENOMIC DNA]</scope>
</reference>
<evidence type="ECO:0000313" key="3">
    <source>
        <dbReference type="Proteomes" id="UP000499080"/>
    </source>
</evidence>
<comment type="caution">
    <text evidence="2">The sequence shown here is derived from an EMBL/GenBank/DDBJ whole genome shotgun (WGS) entry which is preliminary data.</text>
</comment>
<keyword evidence="3" id="KW-1185">Reference proteome</keyword>
<proteinExistence type="predicted"/>
<dbReference type="EMBL" id="BGPR01001566">
    <property type="protein sequence ID" value="GBM56851.1"/>
    <property type="molecule type" value="Genomic_DNA"/>
</dbReference>
<dbReference type="Proteomes" id="UP000499080">
    <property type="component" value="Unassembled WGS sequence"/>
</dbReference>
<feature type="compositionally biased region" description="Polar residues" evidence="1">
    <location>
        <begin position="60"/>
        <end position="76"/>
    </location>
</feature>
<evidence type="ECO:0000313" key="2">
    <source>
        <dbReference type="EMBL" id="GBM56851.1"/>
    </source>
</evidence>